<dbReference type="Proteomes" id="UP001303046">
    <property type="component" value="Unassembled WGS sequence"/>
</dbReference>
<comment type="caution">
    <text evidence="1">The sequence shown here is derived from an EMBL/GenBank/DDBJ whole genome shotgun (WGS) entry which is preliminary data.</text>
</comment>
<sequence length="81" mass="8884">MRLSEVIPATCQLKSYNNGDSGVTERRKVINILECPPMQIVSLLLEFDSTIHATVGVGAPISTFPRLGMVSLNFWSDTFIG</sequence>
<protein>
    <submittedName>
        <fullName evidence="1">Uncharacterized protein</fullName>
    </submittedName>
</protein>
<evidence type="ECO:0000313" key="2">
    <source>
        <dbReference type="Proteomes" id="UP001303046"/>
    </source>
</evidence>
<name>A0ABR1D3H9_NECAM</name>
<keyword evidence="2" id="KW-1185">Reference proteome</keyword>
<evidence type="ECO:0000313" key="1">
    <source>
        <dbReference type="EMBL" id="KAK6744777.1"/>
    </source>
</evidence>
<dbReference type="EMBL" id="JAVFWL010000003">
    <property type="protein sequence ID" value="KAK6744777.1"/>
    <property type="molecule type" value="Genomic_DNA"/>
</dbReference>
<reference evidence="1 2" key="1">
    <citation type="submission" date="2023-08" db="EMBL/GenBank/DDBJ databases">
        <title>A Necator americanus chromosomal reference genome.</title>
        <authorList>
            <person name="Ilik V."/>
            <person name="Petrzelkova K.J."/>
            <person name="Pardy F."/>
            <person name="Fuh T."/>
            <person name="Niatou-Singa F.S."/>
            <person name="Gouil Q."/>
            <person name="Baker L."/>
            <person name="Ritchie M.E."/>
            <person name="Jex A.R."/>
            <person name="Gazzola D."/>
            <person name="Li H."/>
            <person name="Toshio Fujiwara R."/>
            <person name="Zhan B."/>
            <person name="Aroian R.V."/>
            <person name="Pafco B."/>
            <person name="Schwarz E.M."/>
        </authorList>
    </citation>
    <scope>NUCLEOTIDE SEQUENCE [LARGE SCALE GENOMIC DNA]</scope>
    <source>
        <strain evidence="1 2">Aroian</strain>
        <tissue evidence="1">Whole animal</tissue>
    </source>
</reference>
<gene>
    <name evidence="1" type="primary">Necator_chrIII.g12242</name>
    <name evidence="1" type="ORF">RB195_011476</name>
</gene>
<accession>A0ABR1D3H9</accession>
<proteinExistence type="predicted"/>
<organism evidence="1 2">
    <name type="scientific">Necator americanus</name>
    <name type="common">Human hookworm</name>
    <dbReference type="NCBI Taxonomy" id="51031"/>
    <lineage>
        <taxon>Eukaryota</taxon>
        <taxon>Metazoa</taxon>
        <taxon>Ecdysozoa</taxon>
        <taxon>Nematoda</taxon>
        <taxon>Chromadorea</taxon>
        <taxon>Rhabditida</taxon>
        <taxon>Rhabditina</taxon>
        <taxon>Rhabditomorpha</taxon>
        <taxon>Strongyloidea</taxon>
        <taxon>Ancylostomatidae</taxon>
        <taxon>Bunostominae</taxon>
        <taxon>Necator</taxon>
    </lineage>
</organism>